<dbReference type="Proteomes" id="UP001283361">
    <property type="component" value="Unassembled WGS sequence"/>
</dbReference>
<protein>
    <submittedName>
        <fullName evidence="2">Uncharacterized protein</fullName>
    </submittedName>
</protein>
<evidence type="ECO:0000313" key="3">
    <source>
        <dbReference type="Proteomes" id="UP001283361"/>
    </source>
</evidence>
<organism evidence="2 3">
    <name type="scientific">Elysia crispata</name>
    <name type="common">lettuce slug</name>
    <dbReference type="NCBI Taxonomy" id="231223"/>
    <lineage>
        <taxon>Eukaryota</taxon>
        <taxon>Metazoa</taxon>
        <taxon>Spiralia</taxon>
        <taxon>Lophotrochozoa</taxon>
        <taxon>Mollusca</taxon>
        <taxon>Gastropoda</taxon>
        <taxon>Heterobranchia</taxon>
        <taxon>Euthyneura</taxon>
        <taxon>Panpulmonata</taxon>
        <taxon>Sacoglossa</taxon>
        <taxon>Placobranchoidea</taxon>
        <taxon>Plakobranchidae</taxon>
        <taxon>Elysia</taxon>
    </lineage>
</organism>
<comment type="caution">
    <text evidence="2">The sequence shown here is derived from an EMBL/GenBank/DDBJ whole genome shotgun (WGS) entry which is preliminary data.</text>
</comment>
<feature type="compositionally biased region" description="Basic and acidic residues" evidence="1">
    <location>
        <begin position="23"/>
        <end position="39"/>
    </location>
</feature>
<sequence length="349" mass="37952">MGVDAVTSLVERSEPSIIQSKFGRSDLCRPLDPTKDRPGHLSFSQVRPGAPNRNEPADGGGKGSHSGTRAARGPGCVEMLPYKSKTLHIVTLCSTSPPSPVVSELSTFRVFSLAPSLLTITISLSPLLSYMCHTHTHSDTRRPEREISRASVPGAKQGTEFVNKAARHWEKALGNFAEAGSLWVPVLTSVLSHLARMALGIVKAPLALCTTVLLGQNKKTQCVHQERETHGYLCAQVDFETAPRRGNIQSSCVNRKEIKLSAKLLFFGGTNTHAVLYVNKSLFENFYQELLRGPGPDKSSEMAEKGEREAGWAEGSVLHPSQFGTVRQFRPGSCRPCQEAGSSTKEECN</sequence>
<evidence type="ECO:0000313" key="2">
    <source>
        <dbReference type="EMBL" id="KAK3765115.1"/>
    </source>
</evidence>
<evidence type="ECO:0000256" key="1">
    <source>
        <dbReference type="SAM" id="MobiDB-lite"/>
    </source>
</evidence>
<keyword evidence="3" id="KW-1185">Reference proteome</keyword>
<feature type="region of interest" description="Disordered" evidence="1">
    <location>
        <begin position="21"/>
        <end position="74"/>
    </location>
</feature>
<dbReference type="EMBL" id="JAWDGP010004345">
    <property type="protein sequence ID" value="KAK3765115.1"/>
    <property type="molecule type" value="Genomic_DNA"/>
</dbReference>
<accession>A0AAE0Z9G9</accession>
<name>A0AAE0Z9G9_9GAST</name>
<feature type="region of interest" description="Disordered" evidence="1">
    <location>
        <begin position="294"/>
        <end position="349"/>
    </location>
</feature>
<dbReference type="AlphaFoldDB" id="A0AAE0Z9G9"/>
<feature type="compositionally biased region" description="Basic and acidic residues" evidence="1">
    <location>
        <begin position="298"/>
        <end position="311"/>
    </location>
</feature>
<proteinExistence type="predicted"/>
<reference evidence="2" key="1">
    <citation type="journal article" date="2023" name="G3 (Bethesda)">
        <title>A reference genome for the long-term kleptoplast-retaining sea slug Elysia crispata morphotype clarki.</title>
        <authorList>
            <person name="Eastman K.E."/>
            <person name="Pendleton A.L."/>
            <person name="Shaikh M.A."/>
            <person name="Suttiyut T."/>
            <person name="Ogas R."/>
            <person name="Tomko P."/>
            <person name="Gavelis G."/>
            <person name="Widhalm J.R."/>
            <person name="Wisecaver J.H."/>
        </authorList>
    </citation>
    <scope>NUCLEOTIDE SEQUENCE</scope>
    <source>
        <strain evidence="2">ECLA1</strain>
    </source>
</reference>
<gene>
    <name evidence="2" type="ORF">RRG08_027756</name>
</gene>